<dbReference type="EMBL" id="OW240916">
    <property type="protein sequence ID" value="CAH2291722.1"/>
    <property type="molecule type" value="Genomic_DNA"/>
</dbReference>
<organism evidence="3 4">
    <name type="scientific">Pelobates cultripes</name>
    <name type="common">Western spadefoot toad</name>
    <dbReference type="NCBI Taxonomy" id="61616"/>
    <lineage>
        <taxon>Eukaryota</taxon>
        <taxon>Metazoa</taxon>
        <taxon>Chordata</taxon>
        <taxon>Craniata</taxon>
        <taxon>Vertebrata</taxon>
        <taxon>Euteleostomi</taxon>
        <taxon>Amphibia</taxon>
        <taxon>Batrachia</taxon>
        <taxon>Anura</taxon>
        <taxon>Pelobatoidea</taxon>
        <taxon>Pelobatidae</taxon>
        <taxon>Pelobates</taxon>
    </lineage>
</organism>
<dbReference type="GO" id="GO:0006897">
    <property type="term" value="P:endocytosis"/>
    <property type="evidence" value="ECO:0007669"/>
    <property type="project" value="InterPro"/>
</dbReference>
<sequence>MPHSICVPLSIPCQLPICALNHRSLPREVTKEDTRRTADSASINIFIIIHTMLTCTINRQHAAVQAAQEEIAQLSLQLTQAQEDIEHIRAIATVSENTKQEAIDEEKKQWQEEVVSLQAIMKETVREYELQFHHRLEQERAQWGQYRESVEREITELRRWLSEGQQEENLENYMKKAQEDAEKAAFSCNQNEHIRALHESLV</sequence>
<reference evidence="3" key="1">
    <citation type="submission" date="2022-03" db="EMBL/GenBank/DDBJ databases">
        <authorList>
            <person name="Alioto T."/>
            <person name="Alioto T."/>
            <person name="Gomez Garrido J."/>
        </authorList>
    </citation>
    <scope>NUCLEOTIDE SEQUENCE</scope>
</reference>
<name>A0AAD1W7N7_PELCU</name>
<evidence type="ECO:0000259" key="2">
    <source>
        <dbReference type="Pfam" id="PF03528"/>
    </source>
</evidence>
<keyword evidence="1" id="KW-0175">Coiled coil</keyword>
<dbReference type="InterPro" id="IPR018514">
    <property type="entry name" value="Rabaptin_CC"/>
</dbReference>
<keyword evidence="4" id="KW-1185">Reference proteome</keyword>
<dbReference type="Proteomes" id="UP001295444">
    <property type="component" value="Chromosome 05"/>
</dbReference>
<feature type="domain" description="Rabaptin coiled-coil" evidence="2">
    <location>
        <begin position="57"/>
        <end position="200"/>
    </location>
</feature>
<evidence type="ECO:0000256" key="1">
    <source>
        <dbReference type="SAM" id="Coils"/>
    </source>
</evidence>
<gene>
    <name evidence="3" type="ORF">PECUL_23A049424</name>
</gene>
<evidence type="ECO:0000313" key="4">
    <source>
        <dbReference type="Proteomes" id="UP001295444"/>
    </source>
</evidence>
<dbReference type="PANTHER" id="PTHR31179">
    <property type="entry name" value="RAB GTPASE-BINDING EFFECTOR PROTEIN"/>
    <property type="match status" value="1"/>
</dbReference>
<protein>
    <submittedName>
        <fullName evidence="3">Rab GTPase-binding effector 1 isoform X1</fullName>
    </submittedName>
</protein>
<accession>A0AAD1W7N7</accession>
<feature type="coiled-coil region" evidence="1">
    <location>
        <begin position="57"/>
        <end position="127"/>
    </location>
</feature>
<evidence type="ECO:0000313" key="3">
    <source>
        <dbReference type="EMBL" id="CAH2291722.1"/>
    </source>
</evidence>
<proteinExistence type="predicted"/>
<dbReference type="Pfam" id="PF03528">
    <property type="entry name" value="Rabaptin"/>
    <property type="match status" value="1"/>
</dbReference>
<dbReference type="GO" id="GO:0008083">
    <property type="term" value="F:growth factor activity"/>
    <property type="evidence" value="ECO:0007669"/>
    <property type="project" value="InterPro"/>
</dbReference>
<dbReference type="GO" id="GO:0005096">
    <property type="term" value="F:GTPase activator activity"/>
    <property type="evidence" value="ECO:0007669"/>
    <property type="project" value="InterPro"/>
</dbReference>
<dbReference type="InterPro" id="IPR003914">
    <property type="entry name" value="Rabaptin"/>
</dbReference>
<dbReference type="AlphaFoldDB" id="A0AAD1W7N7"/>
<dbReference type="PANTHER" id="PTHR31179:SF5">
    <property type="entry name" value="RAB GTPASE-BINDING EFFECTOR PROTEIN 1"/>
    <property type="match status" value="1"/>
</dbReference>